<evidence type="ECO:0000256" key="2">
    <source>
        <dbReference type="ARBA" id="ARBA00009773"/>
    </source>
</evidence>
<evidence type="ECO:0000313" key="8">
    <source>
        <dbReference type="Proteomes" id="UP000321058"/>
    </source>
</evidence>
<evidence type="ECO:0000256" key="6">
    <source>
        <dbReference type="SAM" id="Phobius"/>
    </source>
</evidence>
<evidence type="ECO:0000256" key="5">
    <source>
        <dbReference type="ARBA" id="ARBA00023136"/>
    </source>
</evidence>
<dbReference type="InterPro" id="IPR002549">
    <property type="entry name" value="AI-2E-like"/>
</dbReference>
<proteinExistence type="inferred from homology"/>
<protein>
    <submittedName>
        <fullName evidence="7">AI-2E family transporter</fullName>
    </submittedName>
</protein>
<keyword evidence="8" id="KW-1185">Reference proteome</keyword>
<dbReference type="GO" id="GO:0055085">
    <property type="term" value="P:transmembrane transport"/>
    <property type="evidence" value="ECO:0007669"/>
    <property type="project" value="TreeGrafter"/>
</dbReference>
<dbReference type="GO" id="GO:0016020">
    <property type="term" value="C:membrane"/>
    <property type="evidence" value="ECO:0007669"/>
    <property type="project" value="UniProtKB-SubCell"/>
</dbReference>
<dbReference type="AlphaFoldDB" id="A0A512N509"/>
<reference evidence="7 8" key="1">
    <citation type="submission" date="2019-07" db="EMBL/GenBank/DDBJ databases">
        <title>Whole genome shotgun sequence of Reyranella soli NBRC 108950.</title>
        <authorList>
            <person name="Hosoyama A."/>
            <person name="Uohara A."/>
            <person name="Ohji S."/>
            <person name="Ichikawa N."/>
        </authorList>
    </citation>
    <scope>NUCLEOTIDE SEQUENCE [LARGE SCALE GENOMIC DNA]</scope>
    <source>
        <strain evidence="7 8">NBRC 108950</strain>
    </source>
</reference>
<evidence type="ECO:0000313" key="7">
    <source>
        <dbReference type="EMBL" id="GEP54038.1"/>
    </source>
</evidence>
<feature type="transmembrane region" description="Helical" evidence="6">
    <location>
        <begin position="65"/>
        <end position="85"/>
    </location>
</feature>
<feature type="transmembrane region" description="Helical" evidence="6">
    <location>
        <begin position="240"/>
        <end position="267"/>
    </location>
</feature>
<dbReference type="EMBL" id="BKAJ01000020">
    <property type="protein sequence ID" value="GEP54038.1"/>
    <property type="molecule type" value="Genomic_DNA"/>
</dbReference>
<evidence type="ECO:0000256" key="4">
    <source>
        <dbReference type="ARBA" id="ARBA00022989"/>
    </source>
</evidence>
<gene>
    <name evidence="7" type="ORF">RSO01_12040</name>
</gene>
<dbReference type="Proteomes" id="UP000321058">
    <property type="component" value="Unassembled WGS sequence"/>
</dbReference>
<organism evidence="7 8">
    <name type="scientific">Reyranella soli</name>
    <dbReference type="NCBI Taxonomy" id="1230389"/>
    <lineage>
        <taxon>Bacteria</taxon>
        <taxon>Pseudomonadati</taxon>
        <taxon>Pseudomonadota</taxon>
        <taxon>Alphaproteobacteria</taxon>
        <taxon>Hyphomicrobiales</taxon>
        <taxon>Reyranellaceae</taxon>
        <taxon>Reyranella</taxon>
    </lineage>
</organism>
<feature type="transmembrane region" description="Helical" evidence="6">
    <location>
        <begin position="310"/>
        <end position="341"/>
    </location>
</feature>
<dbReference type="PANTHER" id="PTHR21716">
    <property type="entry name" value="TRANSMEMBRANE PROTEIN"/>
    <property type="match status" value="1"/>
</dbReference>
<keyword evidence="3 6" id="KW-0812">Transmembrane</keyword>
<dbReference type="RefSeq" id="WP_147147202.1">
    <property type="nucleotide sequence ID" value="NZ_BKAJ01000020.1"/>
</dbReference>
<feature type="transmembrane region" description="Helical" evidence="6">
    <location>
        <begin position="12"/>
        <end position="44"/>
    </location>
</feature>
<sequence>MTVISPSARWRFWVAMAAVFLLLLWLLNDILLPFVVGVVVAYFLDPVVVRLQRLGMSRTWATTSVTVLAVLIAVGVAMAILPPLFSQLQSLILSFPDYTVKLAARITPLIDPIRERLNLPPLSLHELQAELTQRAGQVLSVAGAVAGKLAQGGLAFFNLLALLFLTPVVTFYLLRDWERLVDAIDGALPRDNADTIRKLAHESNAAIAGYVRGQALVCISLGSIYAIGLSLVGLKFGLVIGLIAGAISFIPFVGTFVGAVMALGMALVQFPPDWIGVVKVAVVFLVGQMLEGNVLSPKLVGDRVGLHPVWIMFALLAGGALFGFVGVLIAVPVAAVVGVLVRHLISRYRDSQYYRGADAG</sequence>
<comment type="caution">
    <text evidence="7">The sequence shown here is derived from an EMBL/GenBank/DDBJ whole genome shotgun (WGS) entry which is preliminary data.</text>
</comment>
<name>A0A512N509_9HYPH</name>
<keyword evidence="4 6" id="KW-1133">Transmembrane helix</keyword>
<feature type="transmembrane region" description="Helical" evidence="6">
    <location>
        <begin position="155"/>
        <end position="174"/>
    </location>
</feature>
<keyword evidence="5 6" id="KW-0472">Membrane</keyword>
<dbReference type="OrthoDB" id="5792512at2"/>
<feature type="transmembrane region" description="Helical" evidence="6">
    <location>
        <begin position="274"/>
        <end position="290"/>
    </location>
</feature>
<comment type="similarity">
    <text evidence="2">Belongs to the autoinducer-2 exporter (AI-2E) (TC 2.A.86) family.</text>
</comment>
<dbReference type="Pfam" id="PF01594">
    <property type="entry name" value="AI-2E_transport"/>
    <property type="match status" value="1"/>
</dbReference>
<comment type="subcellular location">
    <subcellularLocation>
        <location evidence="1">Membrane</location>
        <topology evidence="1">Multi-pass membrane protein</topology>
    </subcellularLocation>
</comment>
<accession>A0A512N509</accession>
<feature type="transmembrane region" description="Helical" evidence="6">
    <location>
        <begin position="215"/>
        <end position="234"/>
    </location>
</feature>
<evidence type="ECO:0000256" key="3">
    <source>
        <dbReference type="ARBA" id="ARBA00022692"/>
    </source>
</evidence>
<evidence type="ECO:0000256" key="1">
    <source>
        <dbReference type="ARBA" id="ARBA00004141"/>
    </source>
</evidence>
<dbReference type="PANTHER" id="PTHR21716:SF64">
    <property type="entry name" value="AI-2 TRANSPORT PROTEIN TQSA"/>
    <property type="match status" value="1"/>
</dbReference>